<dbReference type="RefSeq" id="WP_067300235.1">
    <property type="nucleotide sequence ID" value="NZ_CP016279.1"/>
</dbReference>
<feature type="transmembrane region" description="Helical" evidence="1">
    <location>
        <begin position="308"/>
        <end position="326"/>
    </location>
</feature>
<organism evidence="3 5">
    <name type="scientific">Streptomyces griseochromogenes</name>
    <dbReference type="NCBI Taxonomy" id="68214"/>
    <lineage>
        <taxon>Bacteria</taxon>
        <taxon>Bacillati</taxon>
        <taxon>Actinomycetota</taxon>
        <taxon>Actinomycetes</taxon>
        <taxon>Kitasatosporales</taxon>
        <taxon>Streptomycetaceae</taxon>
        <taxon>Streptomyces</taxon>
    </lineage>
</organism>
<feature type="transmembrane region" description="Helical" evidence="1">
    <location>
        <begin position="500"/>
        <end position="519"/>
    </location>
</feature>
<feature type="transmembrane region" description="Helical" evidence="1">
    <location>
        <begin position="358"/>
        <end position="380"/>
    </location>
</feature>
<feature type="chain" id="PRO_5008519168" evidence="2">
    <location>
        <begin position="28"/>
        <end position="870"/>
    </location>
</feature>
<evidence type="ECO:0000256" key="1">
    <source>
        <dbReference type="SAM" id="Phobius"/>
    </source>
</evidence>
<feature type="transmembrane region" description="Helical" evidence="1">
    <location>
        <begin position="839"/>
        <end position="864"/>
    </location>
</feature>
<accession>A0A1B1ARU9</accession>
<protein>
    <submittedName>
        <fullName evidence="3">Uncharacterized protein</fullName>
    </submittedName>
</protein>
<dbReference type="Pfam" id="PF19683">
    <property type="entry name" value="DUF6185"/>
    <property type="match status" value="2"/>
</dbReference>
<name>A0A1B1ARU9_9ACTN</name>
<reference evidence="4 6" key="2">
    <citation type="submission" date="2021-03" db="EMBL/GenBank/DDBJ databases">
        <title>Genomic Encyclopedia of Type Strains, Phase IV (KMG-IV): sequencing the most valuable type-strain genomes for metagenomic binning, comparative biology and taxonomic classification.</title>
        <authorList>
            <person name="Goeker M."/>
        </authorList>
    </citation>
    <scope>NUCLEOTIDE SEQUENCE [LARGE SCALE GENOMIC DNA]</scope>
    <source>
        <strain evidence="4 6">DSM 40499</strain>
    </source>
</reference>
<dbReference type="KEGG" id="sgs:AVL59_06480"/>
<keyword evidence="1" id="KW-1133">Transmembrane helix</keyword>
<reference evidence="3 5" key="1">
    <citation type="submission" date="2016-06" db="EMBL/GenBank/DDBJ databases">
        <title>Complete genome sequence of Streptomyces griseochromogenes ATCC 14511, the Blasticidin S producer.</title>
        <authorList>
            <person name="Wu L."/>
        </authorList>
    </citation>
    <scope>NUCLEOTIDE SEQUENCE [LARGE SCALE GENOMIC DNA]</scope>
    <source>
        <strain evidence="3 5">ATCC 14511</strain>
    </source>
</reference>
<keyword evidence="1" id="KW-0472">Membrane</keyword>
<feature type="transmembrane region" description="Helical" evidence="1">
    <location>
        <begin position="232"/>
        <end position="249"/>
    </location>
</feature>
<feature type="transmembrane region" description="Helical" evidence="1">
    <location>
        <begin position="400"/>
        <end position="422"/>
    </location>
</feature>
<feature type="transmembrane region" description="Helical" evidence="1">
    <location>
        <begin position="443"/>
        <end position="466"/>
    </location>
</feature>
<feature type="transmembrane region" description="Helical" evidence="1">
    <location>
        <begin position="798"/>
        <end position="818"/>
    </location>
</feature>
<gene>
    <name evidence="3" type="ORF">AVL59_06480</name>
    <name evidence="4" type="ORF">J2Z21_002090</name>
</gene>
<dbReference type="Proteomes" id="UP001519309">
    <property type="component" value="Unassembled WGS sequence"/>
</dbReference>
<sequence length="870" mass="98649">MTGIRWWRLLSLVAVAVMWWGCSTAQAQQNHYTECRADQLDTGHAEATIHFKPHDEEFIRVVSEMTVSVPMEWSLARPLTFSTKSDDYRKAMRCLLRGQKHQPHDQEWRSHGPKVTTEDDKVTVQYESYAWIKSYKLIQLGPWEIQKFKGDTWNVCLKPPSTLQNIPWTKVTADLSDLKFSDSSSHSSSIENQSLTWLNQPPSHVLFDVELPWQRWWILSYDQSPWSSVGVAAWWVCASIAIALAAFYAQRAYASPASGMRGSGWRVGFIGGWRNEGLVRAVLQWALFSGTVALTLILLIKMPKLLEPRWRVLLCILAGLALVLVARPWSRGMESQAPDVRADEATGPDPDQRRQARAVIVTASTVAAIGLLVVLSPGLFGLSQHLEPRESLALGRTGLALKGLATVWLWLAAMVAWAWRFAREGGLVRARWVLKYDKAPVRWTVAVGVLLGGIAGALLWCIWKTIERQLERIYWLTDQSPASKRHYIDDRLIRFSFTDLLWIFSCSWFLTGIMLISLLRFRVQAQRTRPGHEQEQFSLGPNRPELVLTVAIFAFAVGLRGATFVGVNAQYAAWFLLNICSLVMVLVVGRKRSVLRQLGRHFYTQRLDTDKHRKELMAKAHQYRNLNHQAYLLDHGRATGITTYQLEDRLHKLRQWLVDGCGSKKCPPNQISVLDVALSWGPEDHWWSNASRAARLAFWFGLPASASLVFLNVRGSFNWTRILFEPVRIPEVVVSAISYQVAWAGAGFVLGALWRLLPGRRGTVRAWSVTVAYALPAGLVFLFIRLTDFIRLSNSGSMYLLLFSLLMLTILTLTGIWMDTATFSEEREFWPSRFTLLLSLYQVRGFSGQIALLLTQVTAVAAIYRDLVPK</sequence>
<keyword evidence="1" id="KW-0812">Transmembrane</keyword>
<proteinExistence type="predicted"/>
<dbReference type="EMBL" id="JAGGLP010000004">
    <property type="protein sequence ID" value="MBP2049159.1"/>
    <property type="molecule type" value="Genomic_DNA"/>
</dbReference>
<feature type="transmembrane region" description="Helical" evidence="1">
    <location>
        <begin position="766"/>
        <end position="786"/>
    </location>
</feature>
<evidence type="ECO:0000313" key="4">
    <source>
        <dbReference type="EMBL" id="MBP2049159.1"/>
    </source>
</evidence>
<dbReference type="EMBL" id="CP016279">
    <property type="protein sequence ID" value="ANP49284.1"/>
    <property type="molecule type" value="Genomic_DNA"/>
</dbReference>
<evidence type="ECO:0000256" key="2">
    <source>
        <dbReference type="SAM" id="SignalP"/>
    </source>
</evidence>
<dbReference type="AlphaFoldDB" id="A0A1B1ARU9"/>
<keyword evidence="2" id="KW-0732">Signal</keyword>
<evidence type="ECO:0000313" key="3">
    <source>
        <dbReference type="EMBL" id="ANP49284.1"/>
    </source>
</evidence>
<feature type="transmembrane region" description="Helical" evidence="1">
    <location>
        <begin position="282"/>
        <end position="302"/>
    </location>
</feature>
<feature type="transmembrane region" description="Helical" evidence="1">
    <location>
        <begin position="571"/>
        <end position="589"/>
    </location>
</feature>
<evidence type="ECO:0000313" key="6">
    <source>
        <dbReference type="Proteomes" id="UP001519309"/>
    </source>
</evidence>
<feature type="transmembrane region" description="Helical" evidence="1">
    <location>
        <begin position="733"/>
        <end position="754"/>
    </location>
</feature>
<evidence type="ECO:0000313" key="5">
    <source>
        <dbReference type="Proteomes" id="UP000092659"/>
    </source>
</evidence>
<dbReference type="Proteomes" id="UP000092659">
    <property type="component" value="Chromosome"/>
</dbReference>
<keyword evidence="6" id="KW-1185">Reference proteome</keyword>
<feature type="transmembrane region" description="Helical" evidence="1">
    <location>
        <begin position="546"/>
        <end position="565"/>
    </location>
</feature>
<dbReference type="InterPro" id="IPR046176">
    <property type="entry name" value="DUF6185"/>
</dbReference>
<dbReference type="OrthoDB" id="3543300at2"/>
<feature type="signal peptide" evidence="2">
    <location>
        <begin position="1"/>
        <end position="27"/>
    </location>
</feature>